<dbReference type="GO" id="GO:0046930">
    <property type="term" value="C:pore complex"/>
    <property type="evidence" value="ECO:0007669"/>
    <property type="project" value="UniProtKB-KW"/>
</dbReference>
<evidence type="ECO:0000259" key="11">
    <source>
        <dbReference type="Pfam" id="PF13609"/>
    </source>
</evidence>
<sequence>MQVPCAYARKHRGGYIRYSPSQSFAESVREANYLGAFILKNHMNTPLLSALTASVIGMSASSSFAQSVTLYGQIDTGFAYATHVGDGHQSVLKAQDSILGVSSFGFKGSEDLGDGVKTIFNLQFGFNPSNGKMDNPNDQGFDRNAYVGLETRVGTVTFGHQWGLNDDWLVGSVFGGGYNSGAAFKFHEFDAISEYYNNAVKYVTPVMYGLQGAAFYSFGGTPGDFTRGSVFNVGARYSSGPIYIGGTYDQESSSSASGAKYKLLTLGARYDFEIVRARFGYSHADVTGSGSFQSIAGQPAQRASLYEAGIDIPFTPAFTVSGDYLYKNNSSFSNHTTEYRLLASYALSKRTTLIGNLAYLKNFGGATEAMYNMDNASAGTYGALPNGSQFAVTAGIRHSF</sequence>
<evidence type="ECO:0000256" key="1">
    <source>
        <dbReference type="ARBA" id="ARBA00004571"/>
    </source>
</evidence>
<dbReference type="InterPro" id="IPR023614">
    <property type="entry name" value="Porin_dom_sf"/>
</dbReference>
<evidence type="ECO:0000313" key="13">
    <source>
        <dbReference type="Proteomes" id="UP000198844"/>
    </source>
</evidence>
<reference evidence="12 13" key="1">
    <citation type="submission" date="2016-10" db="EMBL/GenBank/DDBJ databases">
        <authorList>
            <person name="de Groot N.N."/>
        </authorList>
    </citation>
    <scope>NUCLEOTIDE SEQUENCE [LARGE SCALE GENOMIC DNA]</scope>
    <source>
        <strain evidence="12 13">LMG 27731</strain>
    </source>
</reference>
<protein>
    <submittedName>
        <fullName evidence="12">Outer membrane protein (Porin)</fullName>
    </submittedName>
</protein>
<dbReference type="CDD" id="cd00342">
    <property type="entry name" value="gram_neg_porins"/>
    <property type="match status" value="1"/>
</dbReference>
<evidence type="ECO:0000313" key="12">
    <source>
        <dbReference type="EMBL" id="SFU26606.1"/>
    </source>
</evidence>
<evidence type="ECO:0000256" key="7">
    <source>
        <dbReference type="ARBA" id="ARBA00023065"/>
    </source>
</evidence>
<dbReference type="GO" id="GO:0009279">
    <property type="term" value="C:cell outer membrane"/>
    <property type="evidence" value="ECO:0007669"/>
    <property type="project" value="UniProtKB-SubCell"/>
</dbReference>
<comment type="subunit">
    <text evidence="2">Homotrimer.</text>
</comment>
<dbReference type="Pfam" id="PF13609">
    <property type="entry name" value="Porin_4"/>
    <property type="match status" value="1"/>
</dbReference>
<dbReference type="AlphaFoldDB" id="A0A1I7ERS2"/>
<keyword evidence="8" id="KW-0626">Porin</keyword>
<evidence type="ECO:0000256" key="6">
    <source>
        <dbReference type="ARBA" id="ARBA00022729"/>
    </source>
</evidence>
<dbReference type="OrthoDB" id="5289162at2"/>
<accession>A0A1I7ERS2</accession>
<evidence type="ECO:0000256" key="3">
    <source>
        <dbReference type="ARBA" id="ARBA00022448"/>
    </source>
</evidence>
<evidence type="ECO:0000256" key="8">
    <source>
        <dbReference type="ARBA" id="ARBA00023114"/>
    </source>
</evidence>
<evidence type="ECO:0000256" key="10">
    <source>
        <dbReference type="ARBA" id="ARBA00023237"/>
    </source>
</evidence>
<evidence type="ECO:0000256" key="9">
    <source>
        <dbReference type="ARBA" id="ARBA00023136"/>
    </source>
</evidence>
<dbReference type="InterPro" id="IPR033900">
    <property type="entry name" value="Gram_neg_porin_domain"/>
</dbReference>
<evidence type="ECO:0000256" key="4">
    <source>
        <dbReference type="ARBA" id="ARBA00022452"/>
    </source>
</evidence>
<feature type="domain" description="Porin" evidence="11">
    <location>
        <begin position="53"/>
        <end position="362"/>
    </location>
</feature>
<dbReference type="GO" id="GO:0015288">
    <property type="term" value="F:porin activity"/>
    <property type="evidence" value="ECO:0007669"/>
    <property type="project" value="UniProtKB-KW"/>
</dbReference>
<name>A0A1I7ERS2_9BURK</name>
<dbReference type="EMBL" id="FPBH01000060">
    <property type="protein sequence ID" value="SFU26606.1"/>
    <property type="molecule type" value="Genomic_DNA"/>
</dbReference>
<keyword evidence="10" id="KW-0998">Cell outer membrane</keyword>
<proteinExistence type="predicted"/>
<keyword evidence="6" id="KW-0732">Signal</keyword>
<keyword evidence="4" id="KW-1134">Transmembrane beta strand</keyword>
<dbReference type="PANTHER" id="PTHR34501:SF9">
    <property type="entry name" value="MAJOR OUTER MEMBRANE PROTEIN P.IA"/>
    <property type="match status" value="1"/>
</dbReference>
<keyword evidence="9" id="KW-0472">Membrane</keyword>
<dbReference type="Proteomes" id="UP000198844">
    <property type="component" value="Unassembled WGS sequence"/>
</dbReference>
<keyword evidence="3" id="KW-0813">Transport</keyword>
<dbReference type="Gene3D" id="2.40.160.10">
    <property type="entry name" value="Porin"/>
    <property type="match status" value="1"/>
</dbReference>
<dbReference type="PANTHER" id="PTHR34501">
    <property type="entry name" value="PROTEIN YDDL-RELATED"/>
    <property type="match status" value="1"/>
</dbReference>
<dbReference type="PRINTS" id="PR00184">
    <property type="entry name" value="NEISSPPORIN"/>
</dbReference>
<evidence type="ECO:0000256" key="5">
    <source>
        <dbReference type="ARBA" id="ARBA00022692"/>
    </source>
</evidence>
<comment type="subcellular location">
    <subcellularLocation>
        <location evidence="1">Cell outer membrane</location>
        <topology evidence="1">Multi-pass membrane protein</topology>
    </subcellularLocation>
</comment>
<gene>
    <name evidence="12" type="ORF">SAMN05192563_106022</name>
</gene>
<organism evidence="12 13">
    <name type="scientific">Paraburkholderia aspalathi</name>
    <dbReference type="NCBI Taxonomy" id="1324617"/>
    <lineage>
        <taxon>Bacteria</taxon>
        <taxon>Pseudomonadati</taxon>
        <taxon>Pseudomonadota</taxon>
        <taxon>Betaproteobacteria</taxon>
        <taxon>Burkholderiales</taxon>
        <taxon>Burkholderiaceae</taxon>
        <taxon>Paraburkholderia</taxon>
    </lineage>
</organism>
<evidence type="ECO:0000256" key="2">
    <source>
        <dbReference type="ARBA" id="ARBA00011233"/>
    </source>
</evidence>
<dbReference type="SUPFAM" id="SSF56935">
    <property type="entry name" value="Porins"/>
    <property type="match status" value="1"/>
</dbReference>
<dbReference type="InterPro" id="IPR002299">
    <property type="entry name" value="Porin_Neis"/>
</dbReference>
<keyword evidence="7" id="KW-0406">Ion transport</keyword>
<keyword evidence="5" id="KW-0812">Transmembrane</keyword>
<dbReference type="InterPro" id="IPR050298">
    <property type="entry name" value="Gram-neg_bact_OMP"/>
</dbReference>
<dbReference type="GO" id="GO:0006811">
    <property type="term" value="P:monoatomic ion transport"/>
    <property type="evidence" value="ECO:0007669"/>
    <property type="project" value="UniProtKB-KW"/>
</dbReference>